<keyword evidence="1" id="KW-0560">Oxidoreductase</keyword>
<proteinExistence type="predicted"/>
<feature type="domain" description="Dihydroprymidine dehydrogenase" evidence="10">
    <location>
        <begin position="21"/>
        <end position="126"/>
    </location>
</feature>
<evidence type="ECO:0000256" key="6">
    <source>
        <dbReference type="ARBA" id="ARBA00049578"/>
    </source>
</evidence>
<dbReference type="Gene3D" id="1.10.1060.10">
    <property type="entry name" value="Alpha-helical ferredoxin"/>
    <property type="match status" value="1"/>
</dbReference>
<dbReference type="Proteomes" id="UP001560296">
    <property type="component" value="Unassembled WGS sequence"/>
</dbReference>
<dbReference type="PANTHER" id="PTHR43073">
    <property type="entry name" value="DIHYDROPYRIMIDINE DEHYDROGENASE [NADP(+)]"/>
    <property type="match status" value="1"/>
</dbReference>
<evidence type="ECO:0000256" key="3">
    <source>
        <dbReference type="ARBA" id="ARBA00032722"/>
    </source>
</evidence>
<reference evidence="11 12" key="1">
    <citation type="submission" date="2024-07" db="EMBL/GenBank/DDBJ databases">
        <authorList>
            <person name="Li M."/>
        </authorList>
    </citation>
    <scope>NUCLEOTIDE SEQUENCE [LARGE SCALE GENOMIC DNA]</scope>
    <source>
        <strain evidence="11 12">25A3E</strain>
    </source>
</reference>
<feature type="domain" description="FAD/NAD(P)-binding" evidence="9">
    <location>
        <begin position="142"/>
        <end position="437"/>
    </location>
</feature>
<sequence length="455" mass="49049">MIDTLSHLPRPDAGAAELADRFVDLAPPLTARQAALESARCLYCYDAPCVNACPSEIDIPAFIRSIQQENVQGAAQTILSANILGGSCARVCPTEVLCQQACVRNNAKECAPVLIGLLQRHALDNAGFTEHPFERAPASGKRIAVVGAGPAGLSCAHRLAMHGHEVVIFEAREKAGGLNEYGIAKYKLVDDFAQRELEFLLQIGGIEIRHGQKLGVDLSLGLLRQQFDSIFLAIGLAASKRLGLADEDAPGMLAATDYIRELRQADDLTRLPLAERCIVLGAGNTAIDMAVQMSKLGARDVNLVYRRGFEEMNATGHEQDIAKANQVRLLTWAQPEAVLLDDQGRVRGMRFTRTQQVDGRLQSTGERFELAADAIFKAIGQAFDAGALADPLARELKREGERIWVDAKLRTSLPGIYAGGDCTALGQDLTVQAVQHGKLAAEAIHSQLMSNVEAA</sequence>
<evidence type="ECO:0000313" key="11">
    <source>
        <dbReference type="EMBL" id="MEX6501880.1"/>
    </source>
</evidence>
<name>A0ABV3YRE5_9PSED</name>
<comment type="subunit">
    <text evidence="7">Heterotetramer of 2 PreA and 2 PreT subunits.</text>
</comment>
<dbReference type="PRINTS" id="PR00469">
    <property type="entry name" value="PNDRDTASEII"/>
</dbReference>
<dbReference type="Pfam" id="PF14691">
    <property type="entry name" value="Fer4_20"/>
    <property type="match status" value="1"/>
</dbReference>
<evidence type="ECO:0000256" key="7">
    <source>
        <dbReference type="ARBA" id="ARBA00049714"/>
    </source>
</evidence>
<evidence type="ECO:0000256" key="8">
    <source>
        <dbReference type="ARBA" id="ARBA00049728"/>
    </source>
</evidence>
<dbReference type="PANTHER" id="PTHR43073:SF2">
    <property type="entry name" value="DIHYDROPYRIMIDINE DEHYDROGENASE [NADP(+)]"/>
    <property type="match status" value="1"/>
</dbReference>
<accession>A0ABV3YRE5</accession>
<comment type="catalytic activity">
    <reaction evidence="4">
        <text>5,6-dihydrothymine + NAD(+) = thymine + NADH + H(+)</text>
        <dbReference type="Rhea" id="RHEA:28791"/>
        <dbReference type="ChEBI" id="CHEBI:15378"/>
        <dbReference type="ChEBI" id="CHEBI:17821"/>
        <dbReference type="ChEBI" id="CHEBI:27468"/>
        <dbReference type="ChEBI" id="CHEBI:57540"/>
        <dbReference type="ChEBI" id="CHEBI:57945"/>
        <dbReference type="EC" id="1.3.1.1"/>
    </reaction>
</comment>
<evidence type="ECO:0000259" key="10">
    <source>
        <dbReference type="Pfam" id="PF14691"/>
    </source>
</evidence>
<dbReference type="Pfam" id="PF07992">
    <property type="entry name" value="Pyr_redox_2"/>
    <property type="match status" value="1"/>
</dbReference>
<evidence type="ECO:0000256" key="2">
    <source>
        <dbReference type="ARBA" id="ARBA00030119"/>
    </source>
</evidence>
<evidence type="ECO:0000313" key="12">
    <source>
        <dbReference type="Proteomes" id="UP001560296"/>
    </source>
</evidence>
<organism evidence="11 12">
    <name type="scientific">Pseudomonas zhanjiangensis</name>
    <dbReference type="NCBI Taxonomy" id="3239015"/>
    <lineage>
        <taxon>Bacteria</taxon>
        <taxon>Pseudomonadati</taxon>
        <taxon>Pseudomonadota</taxon>
        <taxon>Gammaproteobacteria</taxon>
        <taxon>Pseudomonadales</taxon>
        <taxon>Pseudomonadaceae</taxon>
        <taxon>Pseudomonas</taxon>
    </lineage>
</organism>
<gene>
    <name evidence="11" type="ORF">AB5S05_07380</name>
</gene>
<dbReference type="EC" id="1.3.1.1" evidence="8"/>
<dbReference type="RefSeq" id="WP_369286856.1">
    <property type="nucleotide sequence ID" value="NZ_JBFTEG010000004.1"/>
</dbReference>
<dbReference type="InterPro" id="IPR036188">
    <property type="entry name" value="FAD/NAD-bd_sf"/>
</dbReference>
<keyword evidence="12" id="KW-1185">Reference proteome</keyword>
<evidence type="ECO:0000256" key="4">
    <source>
        <dbReference type="ARBA" id="ARBA00047685"/>
    </source>
</evidence>
<evidence type="ECO:0000256" key="5">
    <source>
        <dbReference type="ARBA" id="ARBA00048792"/>
    </source>
</evidence>
<comment type="caution">
    <text evidence="11">The sequence shown here is derived from an EMBL/GenBank/DDBJ whole genome shotgun (WGS) entry which is preliminary data.</text>
</comment>
<dbReference type="SUPFAM" id="SSF46548">
    <property type="entry name" value="alpha-helical ferredoxin"/>
    <property type="match status" value="1"/>
</dbReference>
<dbReference type="InterPro" id="IPR009051">
    <property type="entry name" value="Helical_ferredxn"/>
</dbReference>
<comment type="catalytic activity">
    <reaction evidence="5">
        <text>5,6-dihydrouracil + NAD(+) = uracil + NADH + H(+)</text>
        <dbReference type="Rhea" id="RHEA:20189"/>
        <dbReference type="ChEBI" id="CHEBI:15378"/>
        <dbReference type="ChEBI" id="CHEBI:15901"/>
        <dbReference type="ChEBI" id="CHEBI:17568"/>
        <dbReference type="ChEBI" id="CHEBI:57540"/>
        <dbReference type="ChEBI" id="CHEBI:57945"/>
        <dbReference type="EC" id="1.3.1.1"/>
    </reaction>
</comment>
<comment type="function">
    <text evidence="6">Involved in pyrimidine base degradation. Catalyzes physiologically the reduction of uracil to 5,6-dihydrouracil (DHU) by using NADH as a specific cosubstrate. It also catalyzes the reverse reaction and the reduction of thymine to 5,6-dihydrothymine (DHT).</text>
</comment>
<dbReference type="InterPro" id="IPR023753">
    <property type="entry name" value="FAD/NAD-binding_dom"/>
</dbReference>
<dbReference type="EMBL" id="JBFTEG010000004">
    <property type="protein sequence ID" value="MEX6501880.1"/>
    <property type="molecule type" value="Genomic_DNA"/>
</dbReference>
<dbReference type="Gene3D" id="3.50.50.60">
    <property type="entry name" value="FAD/NAD(P)-binding domain"/>
    <property type="match status" value="2"/>
</dbReference>
<dbReference type="SUPFAM" id="SSF51971">
    <property type="entry name" value="Nucleotide-binding domain"/>
    <property type="match status" value="2"/>
</dbReference>
<protein>
    <recommendedName>
        <fullName evidence="8">dihydrouracil dehydrogenase (NAD(+))</fullName>
        <ecNumber evidence="8">1.3.1.1</ecNumber>
    </recommendedName>
    <alternativeName>
        <fullName evidence="3">Dihydrothymine dehydrogenase</fullName>
    </alternativeName>
    <alternativeName>
        <fullName evidence="2">Dihydrouracil dehydrogenase</fullName>
    </alternativeName>
</protein>
<evidence type="ECO:0000256" key="1">
    <source>
        <dbReference type="ARBA" id="ARBA00023002"/>
    </source>
</evidence>
<dbReference type="PRINTS" id="PR00368">
    <property type="entry name" value="FADPNR"/>
</dbReference>
<dbReference type="InterPro" id="IPR028261">
    <property type="entry name" value="DPD_II"/>
</dbReference>
<evidence type="ECO:0000259" key="9">
    <source>
        <dbReference type="Pfam" id="PF07992"/>
    </source>
</evidence>